<feature type="transmembrane region" description="Helical" evidence="6">
    <location>
        <begin position="447"/>
        <end position="466"/>
    </location>
</feature>
<dbReference type="PANTHER" id="PTHR37422">
    <property type="entry name" value="TEICHURONIC ACID BIOSYNTHESIS PROTEIN TUAE"/>
    <property type="match status" value="1"/>
</dbReference>
<feature type="transmembrane region" description="Helical" evidence="6">
    <location>
        <begin position="331"/>
        <end position="349"/>
    </location>
</feature>
<evidence type="ECO:0000256" key="6">
    <source>
        <dbReference type="SAM" id="Phobius"/>
    </source>
</evidence>
<dbReference type="AlphaFoldDB" id="A0A660LH86"/>
<dbReference type="Pfam" id="PF04932">
    <property type="entry name" value="Wzy_C"/>
    <property type="match status" value="1"/>
</dbReference>
<gene>
    <name evidence="8" type="ORF">C8N24_2180</name>
</gene>
<evidence type="ECO:0000256" key="2">
    <source>
        <dbReference type="ARBA" id="ARBA00022692"/>
    </source>
</evidence>
<dbReference type="PANTHER" id="PTHR37422:SF13">
    <property type="entry name" value="LIPOPOLYSACCHARIDE BIOSYNTHESIS PROTEIN PA4999-RELATED"/>
    <property type="match status" value="1"/>
</dbReference>
<sequence>MSETAAFPEAVLLAGMVVAAALAAAAVLGRTVRGRAWAMLGALILTPVLLFGDIWNSPQVETVRNRPVLGLVAACVGVVAMGGLAWLFARRPGFFAVLALAALPFRVPVEAGGSTANLLVPLYVVIGAGALAWLVPRLAARHAGTPAENAGGLEWVLMGGIVLYAAQSIYGDGHAKAFEQVIFFYVPFALLFVLLRGLEWTPRRLLWGGGALVVLALIFAGIGFWEFQTRHLLLNPKVIASNQVEEYFRVNSLFFDPNIYGRFLALVMLGLASVLLWAKRPRNLLLAIAALVVLWGGLLTTLSQSSFAALLLGLAVLAALKYSAKLVAIPVALAVVIAAVVIFAFPSALRLDFDSDSLNDATSGRVELMEGGVHLAGEKLLTGWGSGSFNTEYRRAERASGREAVSASHTIPITVAAEQGLVGLALYVALLVLAFRRLLSRARGNPVRAAIAAGFAALVLHTWMYAAFLEDPVTWTLLALGSALAASAPRSRRRPDDDAAAALNGHRTEPAAVARTAQ</sequence>
<comment type="subcellular location">
    <subcellularLocation>
        <location evidence="1">Membrane</location>
        <topology evidence="1">Multi-pass membrane protein</topology>
    </subcellularLocation>
</comment>
<reference evidence="8 9" key="1">
    <citation type="submission" date="2018-10" db="EMBL/GenBank/DDBJ databases">
        <title>Genomic Encyclopedia of Archaeal and Bacterial Type Strains, Phase II (KMG-II): from individual species to whole genera.</title>
        <authorList>
            <person name="Goeker M."/>
        </authorList>
    </citation>
    <scope>NUCLEOTIDE SEQUENCE [LARGE SCALE GENOMIC DNA]</scope>
    <source>
        <strain evidence="8 9">DSM 14954</strain>
    </source>
</reference>
<organism evidence="8 9">
    <name type="scientific">Solirubrobacter pauli</name>
    <dbReference type="NCBI Taxonomy" id="166793"/>
    <lineage>
        <taxon>Bacteria</taxon>
        <taxon>Bacillati</taxon>
        <taxon>Actinomycetota</taxon>
        <taxon>Thermoleophilia</taxon>
        <taxon>Solirubrobacterales</taxon>
        <taxon>Solirubrobacteraceae</taxon>
        <taxon>Solirubrobacter</taxon>
    </lineage>
</organism>
<feature type="transmembrane region" description="Helical" evidence="6">
    <location>
        <begin position="182"/>
        <end position="198"/>
    </location>
</feature>
<dbReference type="RefSeq" id="WP_170179000.1">
    <property type="nucleotide sequence ID" value="NZ_RBIL01000001.1"/>
</dbReference>
<evidence type="ECO:0000259" key="7">
    <source>
        <dbReference type="Pfam" id="PF04932"/>
    </source>
</evidence>
<feature type="region of interest" description="Disordered" evidence="5">
    <location>
        <begin position="490"/>
        <end position="518"/>
    </location>
</feature>
<evidence type="ECO:0000256" key="4">
    <source>
        <dbReference type="ARBA" id="ARBA00023136"/>
    </source>
</evidence>
<feature type="domain" description="O-antigen ligase-related" evidence="7">
    <location>
        <begin position="289"/>
        <end position="428"/>
    </location>
</feature>
<feature type="transmembrane region" description="Helical" evidence="6">
    <location>
        <begin position="259"/>
        <end position="277"/>
    </location>
</feature>
<feature type="transmembrane region" description="Helical" evidence="6">
    <location>
        <begin position="67"/>
        <end position="88"/>
    </location>
</feature>
<feature type="transmembrane region" description="Helical" evidence="6">
    <location>
        <begin position="307"/>
        <end position="324"/>
    </location>
</feature>
<feature type="transmembrane region" description="Helical" evidence="6">
    <location>
        <begin position="284"/>
        <end position="301"/>
    </location>
</feature>
<evidence type="ECO:0000256" key="1">
    <source>
        <dbReference type="ARBA" id="ARBA00004141"/>
    </source>
</evidence>
<dbReference type="InterPro" id="IPR007016">
    <property type="entry name" value="O-antigen_ligase-rel_domated"/>
</dbReference>
<feature type="transmembrane region" description="Helical" evidence="6">
    <location>
        <begin position="411"/>
        <end position="435"/>
    </location>
</feature>
<feature type="transmembrane region" description="Helical" evidence="6">
    <location>
        <begin position="93"/>
        <end position="109"/>
    </location>
</feature>
<keyword evidence="2 6" id="KW-0812">Transmembrane</keyword>
<comment type="caution">
    <text evidence="8">The sequence shown here is derived from an EMBL/GenBank/DDBJ whole genome shotgun (WGS) entry which is preliminary data.</text>
</comment>
<dbReference type="GO" id="GO:0016874">
    <property type="term" value="F:ligase activity"/>
    <property type="evidence" value="ECO:0007669"/>
    <property type="project" value="UniProtKB-KW"/>
</dbReference>
<feature type="transmembrane region" description="Helical" evidence="6">
    <location>
        <begin position="36"/>
        <end position="55"/>
    </location>
</feature>
<evidence type="ECO:0000256" key="3">
    <source>
        <dbReference type="ARBA" id="ARBA00022989"/>
    </source>
</evidence>
<dbReference type="InterPro" id="IPR051533">
    <property type="entry name" value="WaaL-like"/>
</dbReference>
<dbReference type="GO" id="GO:0016020">
    <property type="term" value="C:membrane"/>
    <property type="evidence" value="ECO:0007669"/>
    <property type="project" value="UniProtKB-SubCell"/>
</dbReference>
<dbReference type="Proteomes" id="UP000278962">
    <property type="component" value="Unassembled WGS sequence"/>
</dbReference>
<feature type="transmembrane region" description="Helical" evidence="6">
    <location>
        <begin position="121"/>
        <end position="140"/>
    </location>
</feature>
<feature type="transmembrane region" description="Helical" evidence="6">
    <location>
        <begin position="152"/>
        <end position="170"/>
    </location>
</feature>
<proteinExistence type="predicted"/>
<evidence type="ECO:0000256" key="5">
    <source>
        <dbReference type="SAM" id="MobiDB-lite"/>
    </source>
</evidence>
<evidence type="ECO:0000313" key="9">
    <source>
        <dbReference type="Proteomes" id="UP000278962"/>
    </source>
</evidence>
<evidence type="ECO:0000313" key="8">
    <source>
        <dbReference type="EMBL" id="RKQ92334.1"/>
    </source>
</evidence>
<dbReference type="EMBL" id="RBIL01000001">
    <property type="protein sequence ID" value="RKQ92334.1"/>
    <property type="molecule type" value="Genomic_DNA"/>
</dbReference>
<keyword evidence="3 6" id="KW-1133">Transmembrane helix</keyword>
<feature type="transmembrane region" description="Helical" evidence="6">
    <location>
        <begin position="6"/>
        <end position="29"/>
    </location>
</feature>
<feature type="transmembrane region" description="Helical" evidence="6">
    <location>
        <begin position="205"/>
        <end position="225"/>
    </location>
</feature>
<keyword evidence="8" id="KW-0436">Ligase</keyword>
<keyword evidence="9" id="KW-1185">Reference proteome</keyword>
<keyword evidence="4 6" id="KW-0472">Membrane</keyword>
<accession>A0A660LH86</accession>
<protein>
    <submittedName>
        <fullName evidence="8">O-antigen ligase</fullName>
    </submittedName>
</protein>
<name>A0A660LH86_9ACTN</name>